<gene>
    <name evidence="1" type="ORF">VP01_1146g2</name>
</gene>
<name>A0A0L6VRT8_9BASI</name>
<reference evidence="1 2" key="1">
    <citation type="submission" date="2015-08" db="EMBL/GenBank/DDBJ databases">
        <title>Next Generation Sequencing and Analysis of the Genome of Puccinia sorghi L Schw, the Causal Agent of Maize Common Rust.</title>
        <authorList>
            <person name="Rochi L."/>
            <person name="Burguener G."/>
            <person name="Darino M."/>
            <person name="Turjanski A."/>
            <person name="Kreff E."/>
            <person name="Dieguez M.J."/>
            <person name="Sacco F."/>
        </authorList>
    </citation>
    <scope>NUCLEOTIDE SEQUENCE [LARGE SCALE GENOMIC DNA]</scope>
    <source>
        <strain evidence="1 2">RO10H11247</strain>
    </source>
</reference>
<accession>A0A0L6VRT8</accession>
<evidence type="ECO:0000313" key="1">
    <source>
        <dbReference type="EMBL" id="KNZ63421.1"/>
    </source>
</evidence>
<dbReference type="AlphaFoldDB" id="A0A0L6VRT8"/>
<dbReference type="EMBL" id="LAVV01001632">
    <property type="protein sequence ID" value="KNZ63421.1"/>
    <property type="molecule type" value="Genomic_DNA"/>
</dbReference>
<sequence>MLCLGLGDGLNPAALCGFQKKMTRYSCVFKLCFHYYKENYDFMACNVYSGNTFQLWLKEAIATQSLHGHTLNWGCGMIRSSFLILESIKQGCSHRSQKKPQLMAWSTRKAEAGQSKKRKQRSNSVVLQEEEGIITTGGSYITRGGIYIITRGGRNHYVLGKDCMVCVVALGVLKLEGGDINSKGMVEGSMGGEAQTPNPGWKIVHLGFHSLYCIVNGMFGGRVWTVQQYMQRLSGLHSLYCIVNGIFGWQDVDSTAIYASGCRVFTALVQLHMEESGLWLGQYGNRYLRLCSGYFVYKGLLTAFTTRITVVVGYQQVVVIEYRQLIINKFCSSGISISNSLEC</sequence>
<proteinExistence type="predicted"/>
<comment type="caution">
    <text evidence="1">The sequence shown here is derived from an EMBL/GenBank/DDBJ whole genome shotgun (WGS) entry which is preliminary data.</text>
</comment>
<dbReference type="VEuPathDB" id="FungiDB:VP01_1146g2"/>
<organism evidence="1 2">
    <name type="scientific">Puccinia sorghi</name>
    <dbReference type="NCBI Taxonomy" id="27349"/>
    <lineage>
        <taxon>Eukaryota</taxon>
        <taxon>Fungi</taxon>
        <taxon>Dikarya</taxon>
        <taxon>Basidiomycota</taxon>
        <taxon>Pucciniomycotina</taxon>
        <taxon>Pucciniomycetes</taxon>
        <taxon>Pucciniales</taxon>
        <taxon>Pucciniaceae</taxon>
        <taxon>Puccinia</taxon>
    </lineage>
</organism>
<keyword evidence="2" id="KW-1185">Reference proteome</keyword>
<evidence type="ECO:0000313" key="2">
    <source>
        <dbReference type="Proteomes" id="UP000037035"/>
    </source>
</evidence>
<protein>
    <submittedName>
        <fullName evidence="1">Uncharacterized protein</fullName>
    </submittedName>
</protein>
<dbReference type="Proteomes" id="UP000037035">
    <property type="component" value="Unassembled WGS sequence"/>
</dbReference>